<dbReference type="PANTHER" id="PTHR16305">
    <property type="entry name" value="TESTICULAR SOLUBLE ADENYLYL CYCLASE"/>
    <property type="match status" value="1"/>
</dbReference>
<dbReference type="GO" id="GO:0009190">
    <property type="term" value="P:cyclic nucleotide biosynthetic process"/>
    <property type="evidence" value="ECO:0007669"/>
    <property type="project" value="InterPro"/>
</dbReference>
<dbReference type="InterPro" id="IPR001054">
    <property type="entry name" value="A/G_cyclase"/>
</dbReference>
<gene>
    <name evidence="5" type="ORF">SPPG_04592</name>
</gene>
<dbReference type="GO" id="GO:0005737">
    <property type="term" value="C:cytoplasm"/>
    <property type="evidence" value="ECO:0007669"/>
    <property type="project" value="TreeGrafter"/>
</dbReference>
<dbReference type="VEuPathDB" id="FungiDB:SPPG_04592"/>
<dbReference type="STRING" id="645134.A0A0L0HGR3"/>
<evidence type="ECO:0000256" key="2">
    <source>
        <dbReference type="ARBA" id="ARBA00022840"/>
    </source>
</evidence>
<organism evidence="5 6">
    <name type="scientific">Spizellomyces punctatus (strain DAOM BR117)</name>
    <dbReference type="NCBI Taxonomy" id="645134"/>
    <lineage>
        <taxon>Eukaryota</taxon>
        <taxon>Fungi</taxon>
        <taxon>Fungi incertae sedis</taxon>
        <taxon>Chytridiomycota</taxon>
        <taxon>Chytridiomycota incertae sedis</taxon>
        <taxon>Chytridiomycetes</taxon>
        <taxon>Spizellomycetales</taxon>
        <taxon>Spizellomycetaceae</taxon>
        <taxon>Spizellomyces</taxon>
    </lineage>
</organism>
<dbReference type="eggNOG" id="ENOG502QPPT">
    <property type="taxonomic scope" value="Eukaryota"/>
</dbReference>
<dbReference type="SUPFAM" id="SSF55073">
    <property type="entry name" value="Nucleotide cyclase"/>
    <property type="match status" value="2"/>
</dbReference>
<dbReference type="PROSITE" id="PS50125">
    <property type="entry name" value="GUANYLATE_CYCLASE_2"/>
    <property type="match status" value="2"/>
</dbReference>
<evidence type="ECO:0000313" key="5">
    <source>
        <dbReference type="EMBL" id="KND00262.1"/>
    </source>
</evidence>
<name>A0A0L0HGR3_SPIPD</name>
<dbReference type="Gene3D" id="3.30.70.1230">
    <property type="entry name" value="Nucleotide cyclase"/>
    <property type="match status" value="2"/>
</dbReference>
<accession>A0A0L0HGR3</accession>
<keyword evidence="2" id="KW-0067">ATP-binding</keyword>
<keyword evidence="6" id="KW-1185">Reference proteome</keyword>
<evidence type="ECO:0000313" key="6">
    <source>
        <dbReference type="Proteomes" id="UP000053201"/>
    </source>
</evidence>
<dbReference type="GeneID" id="27688033"/>
<feature type="domain" description="Guanylate cyclase" evidence="4">
    <location>
        <begin position="336"/>
        <end position="465"/>
    </location>
</feature>
<dbReference type="SUPFAM" id="SSF52540">
    <property type="entry name" value="P-loop containing nucleoside triphosphate hydrolases"/>
    <property type="match status" value="1"/>
</dbReference>
<dbReference type="Proteomes" id="UP000053201">
    <property type="component" value="Unassembled WGS sequence"/>
</dbReference>
<dbReference type="CDD" id="cd07302">
    <property type="entry name" value="CHD"/>
    <property type="match status" value="1"/>
</dbReference>
<feature type="domain" description="Guanylate cyclase" evidence="4">
    <location>
        <begin position="33"/>
        <end position="101"/>
    </location>
</feature>
<protein>
    <recommendedName>
        <fullName evidence="4">Guanylate cyclase domain-containing protein</fullName>
    </recommendedName>
</protein>
<keyword evidence="1" id="KW-0547">Nucleotide-binding</keyword>
<dbReference type="InterPro" id="IPR029787">
    <property type="entry name" value="Nucleotide_cyclase"/>
</dbReference>
<dbReference type="GO" id="GO:0004016">
    <property type="term" value="F:adenylate cyclase activity"/>
    <property type="evidence" value="ECO:0007669"/>
    <property type="project" value="TreeGrafter"/>
</dbReference>
<dbReference type="GO" id="GO:0005524">
    <property type="term" value="F:ATP binding"/>
    <property type="evidence" value="ECO:0007669"/>
    <property type="project" value="UniProtKB-KW"/>
</dbReference>
<dbReference type="Gene3D" id="1.25.40.10">
    <property type="entry name" value="Tetratricopeptide repeat domain"/>
    <property type="match status" value="1"/>
</dbReference>
<dbReference type="InParanoid" id="A0A0L0HGR3"/>
<evidence type="ECO:0000256" key="1">
    <source>
        <dbReference type="ARBA" id="ARBA00022741"/>
    </source>
</evidence>
<dbReference type="InterPro" id="IPR027417">
    <property type="entry name" value="P-loop_NTPase"/>
</dbReference>
<dbReference type="GO" id="GO:0035556">
    <property type="term" value="P:intracellular signal transduction"/>
    <property type="evidence" value="ECO:0007669"/>
    <property type="project" value="InterPro"/>
</dbReference>
<dbReference type="OrthoDB" id="194468at2759"/>
<dbReference type="RefSeq" id="XP_016608301.1">
    <property type="nucleotide sequence ID" value="XM_016752828.1"/>
</dbReference>
<dbReference type="EMBL" id="KQ257456">
    <property type="protein sequence ID" value="KND00262.1"/>
    <property type="molecule type" value="Genomic_DNA"/>
</dbReference>
<dbReference type="PANTHER" id="PTHR16305:SF28">
    <property type="entry name" value="GUANYLATE CYCLASE DOMAIN-CONTAINING PROTEIN"/>
    <property type="match status" value="1"/>
</dbReference>
<evidence type="ECO:0000259" key="4">
    <source>
        <dbReference type="PROSITE" id="PS50125"/>
    </source>
</evidence>
<feature type="region of interest" description="Disordered" evidence="3">
    <location>
        <begin position="685"/>
        <end position="723"/>
    </location>
</feature>
<reference evidence="5 6" key="1">
    <citation type="submission" date="2009-08" db="EMBL/GenBank/DDBJ databases">
        <title>The Genome Sequence of Spizellomyces punctatus strain DAOM BR117.</title>
        <authorList>
            <consortium name="The Broad Institute Genome Sequencing Platform"/>
            <person name="Russ C."/>
            <person name="Cuomo C."/>
            <person name="Shea T."/>
            <person name="Young S.K."/>
            <person name="Zeng Q."/>
            <person name="Koehrsen M."/>
            <person name="Haas B."/>
            <person name="Borodovsky M."/>
            <person name="Guigo R."/>
            <person name="Alvarado L."/>
            <person name="Berlin A."/>
            <person name="Bochicchio J."/>
            <person name="Borenstein D."/>
            <person name="Chapman S."/>
            <person name="Chen Z."/>
            <person name="Engels R."/>
            <person name="Freedman E."/>
            <person name="Gellesch M."/>
            <person name="Goldberg J."/>
            <person name="Griggs A."/>
            <person name="Gujja S."/>
            <person name="Heiman D."/>
            <person name="Hepburn T."/>
            <person name="Howarth C."/>
            <person name="Jen D."/>
            <person name="Larson L."/>
            <person name="Lewis B."/>
            <person name="Mehta T."/>
            <person name="Park D."/>
            <person name="Pearson M."/>
            <person name="Roberts A."/>
            <person name="Saif S."/>
            <person name="Shenoy N."/>
            <person name="Sisk P."/>
            <person name="Stolte C."/>
            <person name="Sykes S."/>
            <person name="Thomson T."/>
            <person name="Walk T."/>
            <person name="White J."/>
            <person name="Yandava C."/>
            <person name="Burger G."/>
            <person name="Gray M.W."/>
            <person name="Holland P.W.H."/>
            <person name="King N."/>
            <person name="Lang F.B.F."/>
            <person name="Roger A.J."/>
            <person name="Ruiz-Trillo I."/>
            <person name="Lander E."/>
            <person name="Nusbaum C."/>
        </authorList>
    </citation>
    <scope>NUCLEOTIDE SEQUENCE [LARGE SCALE GENOMIC DNA]</scope>
    <source>
        <strain evidence="5 6">DAOM BR117</strain>
    </source>
</reference>
<sequence length="1853" mass="206421">MDLREAFVAEHVRKVAGKGLTTYPFMEKFDNGAVAIIDVSGYSTLASFLQDRYGADSGARIQSLLNPHFSGIIDAVHRHAGSVVKFAGDSLVAVWTAPTADKANSKILTVDPDNHPVELHPTEDGMNYPAHTADSFGDIASAFLCCLELLLMVDVLERDVEGGATSPEQQILQGVTMHIGLGCGVTNHVHVGKPGATCEYFVTGTAARQASVMLDVARKNELAISKDCWNAIQREFQTSCPLAATRMLEQLVNPIIRDESVIIRSDIFADNYVRHSLTWLLSLFTGILPSSPSELNLFRGADGRRYEEYINASIVHHLSGDSVRIISESNELRKCAIAFVRLSGDLAAKTSGNDVEGLRIAQDVMEIVTETLDIFNGCLRQFNVDDKGPTLLLVWGVERFAHEKGEAPFALHAALRIKRKLARRFGGGFSIGVSQGVIFSGVIGSLNRSDHTILGVAVNEAARLMCHPLAENGILATEDIYRDCKDQFVFEGESHVIGIKGSLNPKRVHFPIRAIRTRPRKPTQRHSVCEPASPGQLIGRKHEKNIIRETVSDWAQGAGPTLVIHGTTGTGKTVLGDYLIEEAEKVPNSIVCLGRSNETLKYVPFYAVSVMLTTLFAELDLEELAKRAREYRRKTVKQRECVCYSRQATGTPGGLCPHHQTDVNTERLARYRSLDTLGAISSGTELLTAPENQADHVDTRPPPGSRRKSFNSPGGVRNGSALWIPPVWGETDKQAMMERGEDEDDEMLNPQTSLPPGFALRRGSVAPEPEMLTWFGGLGDEKVVCGPECDHSPDKNAADVLCEDKCVHKPMTKNWVIKMMQSLSTKVEKVMQLLGEDPKSLPLLNDLIPVQYHATPFTANLHGNDRKMQITNLIVSVMNKLTLNMEIPLCLVLDDAQWTDSIGCHLIGDISRRCPKVFVAILTRPVTEYTCTVLARAMERVQTGGVQGVDVDNDGHKSGRVPAFVVESGETAVPATVIELGGLNVKQTGKLLLQIVKGKFQAEMIETRLVEEIYRRTSGNPVMIEMLGHSMLDRLDLTVQDNVLRVANCKAIASIGELLPVDAQSAVIAQLDRTSSTMRHVLLVASVAGQYFHLHTLAEMLIRNPVKELTDFGLETKEGRQRLLKFLQANDVFHFLEYTWKAQPDTDSEESERSMKEQCMQISFHHYVVHQSIYGTLVPERRAQLHANYAEYYAGVLQNCDLTEGGERDGVVAACILHLDHCPSHVSPTLQITIAEQAFRMYATRAINSEAFKAYERLARLIETHPDAASEVLDPVQRVSVYRWMCELSSAEVDYPNAWNHFSRALKELGFVLPKAKSIGWIETVARQIYTFYSLQRVESSGGKRSKLALKALGTIFPRYAQEPDLLYRIADECLELFDVTMHVTVHLNDILSFALVLFLMINIAECLRDVAPTKLSVAYGKLGMTLQTIGFPDLAQSYIEKAETLVKRNWSSVSGREKARLLGRIAIMAYARADWAQTEKDVEIVLGILRRDGAEASREAIDMYNVQLGVLSIHGNLTKFLEVAEQYYRVAVDVDVESPHTQRTSMCIAYAYWSLGRPLEDVSRWYELSRAQLLRIEAARRTGATIGFGLDFTLINAGYFLRLLIGRLHLVLWGDGGWENGRDIADNGAKLRNKILTMAEELISIMEKLESGMYYLAAMNWLFVGVLVDWACLITEGLKKGDKTLERDRHLCRKLVNCIIRLVSQSVRSLPQSRFSLHYCRGALRLLSNDPQGAVSAWERHIADIKSNPRATEFQRAVLAARIVRVRHVFELDNTERKPKLNIWRKLKKKVKKTIAQICPLQRRKRKNQACPLADLGEETEDYAASARRTFKSLGNVWERTLLDRYGGAGKD</sequence>
<proteinExistence type="predicted"/>
<evidence type="ECO:0000256" key="3">
    <source>
        <dbReference type="SAM" id="MobiDB-lite"/>
    </source>
</evidence>
<dbReference type="InterPro" id="IPR011990">
    <property type="entry name" value="TPR-like_helical_dom_sf"/>
</dbReference>